<gene>
    <name evidence="2" type="ORF">SAMN04488136_11424</name>
</gene>
<evidence type="ECO:0000256" key="1">
    <source>
        <dbReference type="SAM" id="Phobius"/>
    </source>
</evidence>
<evidence type="ECO:0000313" key="2">
    <source>
        <dbReference type="EMBL" id="SDH36128.1"/>
    </source>
</evidence>
<dbReference type="STRING" id="861298.SAMN04488136_11424"/>
<dbReference type="InterPro" id="IPR012902">
    <property type="entry name" value="N_methyl_site"/>
</dbReference>
<evidence type="ECO:0000313" key="3">
    <source>
        <dbReference type="Proteomes" id="UP000198854"/>
    </source>
</evidence>
<keyword evidence="1" id="KW-1133">Transmembrane helix</keyword>
<dbReference type="RefSeq" id="WP_093274343.1">
    <property type="nucleotide sequence ID" value="NZ_FNDD01000014.1"/>
</dbReference>
<protein>
    <submittedName>
        <fullName evidence="2">MSHA pilin protein MshD</fullName>
    </submittedName>
</protein>
<reference evidence="2 3" key="1">
    <citation type="submission" date="2016-10" db="EMBL/GenBank/DDBJ databases">
        <authorList>
            <person name="de Groot N.N."/>
        </authorList>
    </citation>
    <scope>NUCLEOTIDE SEQUENCE [LARGE SCALE GENOMIC DNA]</scope>
    <source>
        <strain evidence="2 3">CGMCC 1.10228</strain>
    </source>
</reference>
<dbReference type="NCBIfam" id="TIGR02532">
    <property type="entry name" value="IV_pilin_GFxxxE"/>
    <property type="match status" value="1"/>
</dbReference>
<name>A0A1G8BSQ2_9VIBR</name>
<keyword evidence="1" id="KW-0812">Transmembrane</keyword>
<proteinExistence type="predicted"/>
<sequence length="175" mass="19141">MKRIRGFTLVESIIAMVIMGIAMVTIASFLLPQVLRSADPYYQTRATELGQSVMAQMLSRGFADNSDFDGGDTRCGDDNGVCTVPLGADDGESEPNDFNDVDDYIGCWVPSGSSECGDLNLLTKDNGENSYQNFRVEISVSADSNFDAQTMKRIDLAIITPNQPTINLRAFRGNY</sequence>
<dbReference type="Pfam" id="PF07963">
    <property type="entry name" value="N_methyl"/>
    <property type="match status" value="1"/>
</dbReference>
<dbReference type="EMBL" id="FNDD01000014">
    <property type="protein sequence ID" value="SDH36128.1"/>
    <property type="molecule type" value="Genomic_DNA"/>
</dbReference>
<accession>A0A1G8BSQ2</accession>
<dbReference type="Proteomes" id="UP000198854">
    <property type="component" value="Unassembled WGS sequence"/>
</dbReference>
<organism evidence="2 3">
    <name type="scientific">Vibrio xiamenensis</name>
    <dbReference type="NCBI Taxonomy" id="861298"/>
    <lineage>
        <taxon>Bacteria</taxon>
        <taxon>Pseudomonadati</taxon>
        <taxon>Pseudomonadota</taxon>
        <taxon>Gammaproteobacteria</taxon>
        <taxon>Vibrionales</taxon>
        <taxon>Vibrionaceae</taxon>
        <taxon>Vibrio</taxon>
    </lineage>
</organism>
<dbReference type="AlphaFoldDB" id="A0A1G8BSQ2"/>
<feature type="transmembrane region" description="Helical" evidence="1">
    <location>
        <begin position="12"/>
        <end position="31"/>
    </location>
</feature>
<dbReference type="PROSITE" id="PS00409">
    <property type="entry name" value="PROKAR_NTER_METHYL"/>
    <property type="match status" value="1"/>
</dbReference>
<keyword evidence="1" id="KW-0472">Membrane</keyword>
<dbReference type="OrthoDB" id="5593857at2"/>
<keyword evidence="3" id="KW-1185">Reference proteome</keyword>